<name>A0A7R8VU46_TIMDO</name>
<proteinExistence type="predicted"/>
<organism evidence="2">
    <name type="scientific">Timema douglasi</name>
    <name type="common">Walking stick</name>
    <dbReference type="NCBI Taxonomy" id="61478"/>
    <lineage>
        <taxon>Eukaryota</taxon>
        <taxon>Metazoa</taxon>
        <taxon>Ecdysozoa</taxon>
        <taxon>Arthropoda</taxon>
        <taxon>Hexapoda</taxon>
        <taxon>Insecta</taxon>
        <taxon>Pterygota</taxon>
        <taxon>Neoptera</taxon>
        <taxon>Polyneoptera</taxon>
        <taxon>Phasmatodea</taxon>
        <taxon>Timematodea</taxon>
        <taxon>Timematoidea</taxon>
        <taxon>Timematidae</taxon>
        <taxon>Timema</taxon>
    </lineage>
</organism>
<feature type="compositionally biased region" description="Basic and acidic residues" evidence="1">
    <location>
        <begin position="91"/>
        <end position="103"/>
    </location>
</feature>
<feature type="compositionally biased region" description="Basic and acidic residues" evidence="1">
    <location>
        <begin position="132"/>
        <end position="145"/>
    </location>
</feature>
<evidence type="ECO:0000256" key="1">
    <source>
        <dbReference type="SAM" id="MobiDB-lite"/>
    </source>
</evidence>
<sequence length="166" mass="17819">MVVSPTYTTEETSSRNPTEPSSGNHPKPSSANTSELSSGNTSELSLGNTSGISSGNTSEPSSSLILASGPPEVGMSGETGEAVEASPTVVLRKDQRETAEKNKIKIALKALTKPSRKDTTTQSLQNKPKPLLKREVQDRLGKARGPKKDLNKFLFLKDTEMDYKNN</sequence>
<dbReference type="EMBL" id="OA573582">
    <property type="protein sequence ID" value="CAD7204951.1"/>
    <property type="molecule type" value="Genomic_DNA"/>
</dbReference>
<feature type="region of interest" description="Disordered" evidence="1">
    <location>
        <begin position="1"/>
        <end position="145"/>
    </location>
</feature>
<accession>A0A7R8VU46</accession>
<reference evidence="2" key="1">
    <citation type="submission" date="2020-11" db="EMBL/GenBank/DDBJ databases">
        <authorList>
            <person name="Tran Van P."/>
        </authorList>
    </citation>
    <scope>NUCLEOTIDE SEQUENCE</scope>
</reference>
<gene>
    <name evidence="2" type="ORF">TDIB3V08_LOCUS11107</name>
</gene>
<feature type="compositionally biased region" description="Polar residues" evidence="1">
    <location>
        <begin position="1"/>
        <end position="43"/>
    </location>
</feature>
<dbReference type="AlphaFoldDB" id="A0A7R8VU46"/>
<evidence type="ECO:0000313" key="2">
    <source>
        <dbReference type="EMBL" id="CAD7204951.1"/>
    </source>
</evidence>
<feature type="compositionally biased region" description="Low complexity" evidence="1">
    <location>
        <begin position="44"/>
        <end position="58"/>
    </location>
</feature>
<protein>
    <submittedName>
        <fullName evidence="2">Uncharacterized protein</fullName>
    </submittedName>
</protein>